<protein>
    <submittedName>
        <fullName evidence="1">Uncharacterized protein</fullName>
    </submittedName>
</protein>
<accession>A0ABD2W645</accession>
<dbReference type="AlphaFoldDB" id="A0ABD2W645"/>
<comment type="caution">
    <text evidence="1">The sequence shown here is derived from an EMBL/GenBank/DDBJ whole genome shotgun (WGS) entry which is preliminary data.</text>
</comment>
<proteinExistence type="predicted"/>
<sequence length="170" mass="19469">MEKTVKECEENVRDLQTVVLDFIKKQCENEKEVACESGSVASSRKSRVSMKSYRSAASGISGISLSQKEVMQMKKMVNEKDREERRMIMVIKGMKGVGANVKEETEEMLKSKLDIEVKLEAARKSGQIIVGKCSKWEQKDLIMRKKSRLTGQIYSLKMICHMRKGRSKKR</sequence>
<evidence type="ECO:0000313" key="2">
    <source>
        <dbReference type="Proteomes" id="UP001627154"/>
    </source>
</evidence>
<reference evidence="1 2" key="1">
    <citation type="journal article" date="2024" name="bioRxiv">
        <title>A reference genome for Trichogramma kaykai: A tiny desert-dwelling parasitoid wasp with competing sex-ratio distorters.</title>
        <authorList>
            <person name="Culotta J."/>
            <person name="Lindsey A.R."/>
        </authorList>
    </citation>
    <scope>NUCLEOTIDE SEQUENCE [LARGE SCALE GENOMIC DNA]</scope>
    <source>
        <strain evidence="1 2">KSX58</strain>
    </source>
</reference>
<evidence type="ECO:0000313" key="1">
    <source>
        <dbReference type="EMBL" id="KAL3388343.1"/>
    </source>
</evidence>
<keyword evidence="2" id="KW-1185">Reference proteome</keyword>
<gene>
    <name evidence="1" type="ORF">TKK_016572</name>
</gene>
<organism evidence="1 2">
    <name type="scientific">Trichogramma kaykai</name>
    <dbReference type="NCBI Taxonomy" id="54128"/>
    <lineage>
        <taxon>Eukaryota</taxon>
        <taxon>Metazoa</taxon>
        <taxon>Ecdysozoa</taxon>
        <taxon>Arthropoda</taxon>
        <taxon>Hexapoda</taxon>
        <taxon>Insecta</taxon>
        <taxon>Pterygota</taxon>
        <taxon>Neoptera</taxon>
        <taxon>Endopterygota</taxon>
        <taxon>Hymenoptera</taxon>
        <taxon>Apocrita</taxon>
        <taxon>Proctotrupomorpha</taxon>
        <taxon>Chalcidoidea</taxon>
        <taxon>Trichogrammatidae</taxon>
        <taxon>Trichogramma</taxon>
    </lineage>
</organism>
<dbReference type="Proteomes" id="UP001627154">
    <property type="component" value="Unassembled WGS sequence"/>
</dbReference>
<name>A0ABD2W645_9HYME</name>
<dbReference type="EMBL" id="JBJJXI010000134">
    <property type="protein sequence ID" value="KAL3388343.1"/>
    <property type="molecule type" value="Genomic_DNA"/>
</dbReference>